<dbReference type="Proteomes" id="UP000007394">
    <property type="component" value="Chromosome"/>
</dbReference>
<dbReference type="Pfam" id="PF07291">
    <property type="entry name" value="MauE"/>
    <property type="match status" value="1"/>
</dbReference>
<reference evidence="7 8" key="1">
    <citation type="journal article" date="2012" name="Front. Microbiol.">
        <title>Complete genome of Ignavibacterium album, a metabolically versatile, flagellated, facultative anaerobe from the phylum Chlorobi.</title>
        <authorList>
            <person name="Liu Z."/>
            <person name="Frigaard N.-U."/>
            <person name="Vogl K."/>
            <person name="Iino T."/>
            <person name="Ohkuma M."/>
            <person name="Overmann J."/>
            <person name="Bryant D.A."/>
        </authorList>
    </citation>
    <scope>NUCLEOTIDE SEQUENCE [LARGE SCALE GENOMIC DNA]</scope>
    <source>
        <strain evidence="8">DSM 19864 / JCM 16511 / NBRC 101810 / Mat9-16</strain>
    </source>
</reference>
<feature type="transmembrane region" description="Helical" evidence="5">
    <location>
        <begin position="63"/>
        <end position="84"/>
    </location>
</feature>
<keyword evidence="2 5" id="KW-0812">Transmembrane</keyword>
<dbReference type="HOGENOM" id="CLU_1675534_0_0_10"/>
<evidence type="ECO:0000256" key="1">
    <source>
        <dbReference type="ARBA" id="ARBA00004141"/>
    </source>
</evidence>
<gene>
    <name evidence="7" type="ordered locus">IALB_0672</name>
</gene>
<name>I0AHC7_IGNAJ</name>
<dbReference type="OrthoDB" id="648842at2"/>
<keyword evidence="4 5" id="KW-0472">Membrane</keyword>
<evidence type="ECO:0000313" key="7">
    <source>
        <dbReference type="EMBL" id="AFH48384.1"/>
    </source>
</evidence>
<accession>I0AHC7</accession>
<evidence type="ECO:0000256" key="4">
    <source>
        <dbReference type="ARBA" id="ARBA00023136"/>
    </source>
</evidence>
<evidence type="ECO:0000256" key="2">
    <source>
        <dbReference type="ARBA" id="ARBA00022692"/>
    </source>
</evidence>
<evidence type="ECO:0000313" key="8">
    <source>
        <dbReference type="Proteomes" id="UP000007394"/>
    </source>
</evidence>
<keyword evidence="3 5" id="KW-1133">Transmembrane helix</keyword>
<dbReference type="UniPathway" id="UPA00895"/>
<dbReference type="InterPro" id="IPR009908">
    <property type="entry name" value="Methylamine_util_MauE"/>
</dbReference>
<comment type="subcellular location">
    <subcellularLocation>
        <location evidence="1">Membrane</location>
        <topology evidence="1">Multi-pass membrane protein</topology>
    </subcellularLocation>
</comment>
<evidence type="ECO:0000256" key="5">
    <source>
        <dbReference type="SAM" id="Phobius"/>
    </source>
</evidence>
<organism evidence="7 8">
    <name type="scientific">Ignavibacterium album (strain DSM 19864 / JCM 16511 / NBRC 101810 / Mat9-16)</name>
    <dbReference type="NCBI Taxonomy" id="945713"/>
    <lineage>
        <taxon>Bacteria</taxon>
        <taxon>Pseudomonadati</taxon>
        <taxon>Ignavibacteriota</taxon>
        <taxon>Ignavibacteria</taxon>
        <taxon>Ignavibacteriales</taxon>
        <taxon>Ignavibacteriaceae</taxon>
        <taxon>Ignavibacterium</taxon>
    </lineage>
</organism>
<dbReference type="STRING" id="945713.IALB_0672"/>
<feature type="domain" description="Methylamine utilisation protein MauE" evidence="6">
    <location>
        <begin position="20"/>
        <end position="147"/>
    </location>
</feature>
<proteinExistence type="predicted"/>
<dbReference type="RefSeq" id="WP_014559542.1">
    <property type="nucleotide sequence ID" value="NC_017464.1"/>
</dbReference>
<feature type="transmembrane region" description="Helical" evidence="5">
    <location>
        <begin position="91"/>
        <end position="109"/>
    </location>
</feature>
<dbReference type="KEGG" id="ial:IALB_0672"/>
<dbReference type="EMBL" id="CP003418">
    <property type="protein sequence ID" value="AFH48384.1"/>
    <property type="molecule type" value="Genomic_DNA"/>
</dbReference>
<feature type="transmembrane region" description="Helical" evidence="5">
    <location>
        <begin position="21"/>
        <end position="43"/>
    </location>
</feature>
<dbReference type="GO" id="GO:0016020">
    <property type="term" value="C:membrane"/>
    <property type="evidence" value="ECO:0007669"/>
    <property type="project" value="UniProtKB-SubCell"/>
</dbReference>
<evidence type="ECO:0000256" key="3">
    <source>
        <dbReference type="ARBA" id="ARBA00022989"/>
    </source>
</evidence>
<protein>
    <submittedName>
        <fullName evidence="7">Methylamine utilization protein</fullName>
    </submittedName>
</protein>
<dbReference type="AlphaFoldDB" id="I0AHC7"/>
<sequence length="154" mass="17167">MKTILTSSEKVPLISRNVKQKFYTVSYYFIAVILLVSGVSKIINPENFIKVLNVTLGFLGENIVILIATILPVIEIALGLMLMLKIKVKEALIAVLYLFVAFTVFAIYGTIKGFNIDCGCFGSNVRNEFGVGMIVRNLVLLVVVLVLYEKEKWS</sequence>
<evidence type="ECO:0000259" key="6">
    <source>
        <dbReference type="Pfam" id="PF07291"/>
    </source>
</evidence>
<feature type="transmembrane region" description="Helical" evidence="5">
    <location>
        <begin position="129"/>
        <end position="148"/>
    </location>
</feature>
<dbReference type="GO" id="GO:0030416">
    <property type="term" value="P:methylamine metabolic process"/>
    <property type="evidence" value="ECO:0007669"/>
    <property type="project" value="InterPro"/>
</dbReference>
<keyword evidence="8" id="KW-1185">Reference proteome</keyword>